<evidence type="ECO:0000313" key="3">
    <source>
        <dbReference type="Proteomes" id="UP000682967"/>
    </source>
</evidence>
<protein>
    <submittedName>
        <fullName evidence="2">Uncharacterized protein</fullName>
    </submittedName>
</protein>
<dbReference type="AlphaFoldDB" id="A0A8T8KIC6"/>
<organism evidence="2 3">
    <name type="scientific">Haloarcula marismortui ATCC 33800</name>
    <dbReference type="NCBI Taxonomy" id="662476"/>
    <lineage>
        <taxon>Archaea</taxon>
        <taxon>Methanobacteriati</taxon>
        <taxon>Methanobacteriota</taxon>
        <taxon>Stenosarchaea group</taxon>
        <taxon>Halobacteria</taxon>
        <taxon>Halobacteriales</taxon>
        <taxon>Haloarculaceae</taxon>
        <taxon>Haloarcula</taxon>
    </lineage>
</organism>
<proteinExistence type="predicted"/>
<evidence type="ECO:0000256" key="1">
    <source>
        <dbReference type="SAM" id="MobiDB-lite"/>
    </source>
</evidence>
<gene>
    <name evidence="2" type="ORF">KDQ40_21370</name>
</gene>
<dbReference type="EMBL" id="CP073371">
    <property type="protein sequence ID" value="QUJ74846.1"/>
    <property type="molecule type" value="Genomic_DNA"/>
</dbReference>
<sequence length="46" mass="5512">MPRESVETETDNPVEKHIRHAHQQTDDDKVLYYLREALQLVYANEE</sequence>
<dbReference type="KEGG" id="hsin:KDQ40_21370"/>
<feature type="region of interest" description="Disordered" evidence="1">
    <location>
        <begin position="1"/>
        <end position="23"/>
    </location>
</feature>
<name>A0A8T8KIC6_9EURY</name>
<dbReference type="GeneID" id="64825564"/>
<reference evidence="2" key="1">
    <citation type="submission" date="2021-04" db="EMBL/GenBank/DDBJ databases">
        <title>Complete Genome sequence and Methylome Analysis of the Haloarchaeon Haloarcula sinaiiensis.</title>
        <authorList>
            <person name="Fomenkov A."/>
            <person name="DasSarma P."/>
            <person name="DasSarma S."/>
            <person name="Roberts R.J."/>
        </authorList>
    </citation>
    <scope>NUCLEOTIDE SEQUENCE</scope>
    <source>
        <strain evidence="2">ATCC 33800</strain>
        <plasmid evidence="2">pHsi204</plasmid>
    </source>
</reference>
<accession>A0A8T8KIC6</accession>
<evidence type="ECO:0000313" key="2">
    <source>
        <dbReference type="EMBL" id="QUJ74846.1"/>
    </source>
</evidence>
<geneLocation type="plasmid" evidence="2 3">
    <name>pHsi204</name>
</geneLocation>
<keyword evidence="2" id="KW-0614">Plasmid</keyword>
<dbReference type="RefSeq" id="WP_160164346.1">
    <property type="nucleotide sequence ID" value="NZ_CP073371.1"/>
</dbReference>
<dbReference type="Proteomes" id="UP000682967">
    <property type="component" value="Plasmid pHsi204"/>
</dbReference>